<sequence length="99" mass="11010">MPKKVEKDRIGMIIREEDAPEKMEVELPEIKESGDKSSPVIIYYNWCKKCGICVAFCPTGCLGRKADGSPYVLAPEKCTHCETCDLLCPDFAITGAKEH</sequence>
<keyword evidence="2" id="KW-1185">Reference proteome</keyword>
<proteinExistence type="predicted"/>
<evidence type="ECO:0000313" key="2">
    <source>
        <dbReference type="Proteomes" id="UP000294588"/>
    </source>
</evidence>
<gene>
    <name evidence="1" type="ORF">E0946_02425</name>
</gene>
<protein>
    <submittedName>
        <fullName evidence="1">4Fe-4S dicluster domain-containing protein</fullName>
    </submittedName>
</protein>
<evidence type="ECO:0000313" key="1">
    <source>
        <dbReference type="EMBL" id="TDF73634.1"/>
    </source>
</evidence>
<organism evidence="1 2">
    <name type="scientific">Candidatus Syntrophosphaera thermopropionivorans</name>
    <dbReference type="NCBI Taxonomy" id="2593015"/>
    <lineage>
        <taxon>Bacteria</taxon>
        <taxon>Pseudomonadati</taxon>
        <taxon>Candidatus Cloacimonadota</taxon>
        <taxon>Candidatus Cloacimonadia</taxon>
        <taxon>Candidatus Cloacimonadales</taxon>
        <taxon>Candidatus Cloacimonadaceae</taxon>
        <taxon>Candidatus Syntrophosphaera</taxon>
    </lineage>
</organism>
<dbReference type="Proteomes" id="UP000294588">
    <property type="component" value="Unassembled WGS sequence"/>
</dbReference>
<dbReference type="EMBL" id="SMOG01000004">
    <property type="protein sequence ID" value="TDF73634.1"/>
    <property type="molecule type" value="Genomic_DNA"/>
</dbReference>
<accession>A0AC61QJZ1</accession>
<name>A0AC61QJZ1_9BACT</name>
<reference evidence="1" key="1">
    <citation type="submission" date="2019-03" db="EMBL/GenBank/DDBJ databases">
        <title>Candidatus Syntrophosphaera thermopropionivorans: a novel player in syntrophic propionate oxidation during anaerobic digestion.</title>
        <authorList>
            <person name="Dyksma S."/>
        </authorList>
    </citation>
    <scope>NUCLEOTIDE SEQUENCE</scope>
    <source>
        <strain evidence="1">W5</strain>
    </source>
</reference>
<comment type="caution">
    <text evidence="1">The sequence shown here is derived from an EMBL/GenBank/DDBJ whole genome shotgun (WGS) entry which is preliminary data.</text>
</comment>